<reference evidence="1 2" key="1">
    <citation type="submission" date="2017-09" db="EMBL/GenBank/DDBJ databases">
        <title>Mdr eskape-Ghana.</title>
        <authorList>
            <person name="Agyepong N."/>
            <person name="Janice J."/>
            <person name="Samuelsen O."/>
            <person name="Owusu-Ofori A."/>
            <person name="Sundsfjord A."/>
            <person name="Essack S."/>
            <person name="Pedersen T."/>
        </authorList>
    </citation>
    <scope>NUCLEOTIDE SEQUENCE [LARGE SCALE GENOMIC DNA]</scope>
    <source>
        <strain evidence="1 2">46</strain>
    </source>
</reference>
<proteinExistence type="predicted"/>
<dbReference type="AlphaFoldDB" id="A0A2A5MQL1"/>
<organism evidence="1 2">
    <name type="scientific">Klebsiella quasipneumoniae</name>
    <dbReference type="NCBI Taxonomy" id="1463165"/>
    <lineage>
        <taxon>Bacteria</taxon>
        <taxon>Pseudomonadati</taxon>
        <taxon>Pseudomonadota</taxon>
        <taxon>Gammaproteobacteria</taxon>
        <taxon>Enterobacterales</taxon>
        <taxon>Enterobacteriaceae</taxon>
        <taxon>Klebsiella/Raoultella group</taxon>
        <taxon>Klebsiella</taxon>
        <taxon>Klebsiella pneumoniae complex</taxon>
    </lineage>
</organism>
<dbReference type="Proteomes" id="UP000217648">
    <property type="component" value="Unassembled WGS sequence"/>
</dbReference>
<gene>
    <name evidence="1" type="ORF">CP911_03885</name>
</gene>
<dbReference type="EMBL" id="NXHG01000002">
    <property type="protein sequence ID" value="PCM62952.1"/>
    <property type="molecule type" value="Genomic_DNA"/>
</dbReference>
<evidence type="ECO:0000313" key="2">
    <source>
        <dbReference type="Proteomes" id="UP000217648"/>
    </source>
</evidence>
<evidence type="ECO:0000313" key="1">
    <source>
        <dbReference type="EMBL" id="PCM62952.1"/>
    </source>
</evidence>
<protein>
    <submittedName>
        <fullName evidence="1">Transcriptional regulator</fullName>
    </submittedName>
</protein>
<accession>A0A2A5MQL1</accession>
<sequence>MDYFNHCHFDSNENHENLKILFIQYFKKLARNL</sequence>
<comment type="caution">
    <text evidence="1">The sequence shown here is derived from an EMBL/GenBank/DDBJ whole genome shotgun (WGS) entry which is preliminary data.</text>
</comment>
<name>A0A2A5MQL1_9ENTR</name>